<dbReference type="InterPro" id="IPR002849">
    <property type="entry name" value="DUF131"/>
</dbReference>
<evidence type="ECO:0000313" key="3">
    <source>
        <dbReference type="Proteomes" id="UP000037210"/>
    </source>
</evidence>
<feature type="transmembrane region" description="Helical" evidence="1">
    <location>
        <begin position="6"/>
        <end position="26"/>
    </location>
</feature>
<dbReference type="Pfam" id="PF01998">
    <property type="entry name" value="DUF131"/>
    <property type="match status" value="1"/>
</dbReference>
<reference evidence="2 3" key="1">
    <citation type="submission" date="2015-06" db="EMBL/GenBank/DDBJ databases">
        <title>New insights into the roles of widespread benthic archaea in carbon and nitrogen cycling.</title>
        <authorList>
            <person name="Lazar C.S."/>
            <person name="Baker B.J."/>
            <person name="Seitz K.W."/>
            <person name="Hyde A.S."/>
            <person name="Dick G.J."/>
            <person name="Hinrichs K.-U."/>
            <person name="Teske A.P."/>
        </authorList>
    </citation>
    <scope>NUCLEOTIDE SEQUENCE [LARGE SCALE GENOMIC DNA]</scope>
    <source>
        <strain evidence="2">DG-45</strain>
    </source>
</reference>
<dbReference type="NCBIfam" id="TIGR00304">
    <property type="entry name" value="TIGR00304 family membrane protein"/>
    <property type="match status" value="1"/>
</dbReference>
<comment type="caution">
    <text evidence="2">The sequence shown here is derived from an EMBL/GenBank/DDBJ whole genome shotgun (WGS) entry which is preliminary data.</text>
</comment>
<gene>
    <name evidence="2" type="ORF">AC482_02620</name>
</gene>
<keyword evidence="1" id="KW-1133">Transmembrane helix</keyword>
<evidence type="ECO:0000256" key="1">
    <source>
        <dbReference type="SAM" id="Phobius"/>
    </source>
</evidence>
<dbReference type="EMBL" id="LFWZ01000019">
    <property type="protein sequence ID" value="KON30863.1"/>
    <property type="molecule type" value="Genomic_DNA"/>
</dbReference>
<evidence type="ECO:0008006" key="4">
    <source>
        <dbReference type="Google" id="ProtNLM"/>
    </source>
</evidence>
<feature type="transmembrane region" description="Helical" evidence="1">
    <location>
        <begin position="58"/>
        <end position="77"/>
    </location>
</feature>
<accession>A0A0M0BQK3</accession>
<keyword evidence="1" id="KW-0812">Transmembrane</keyword>
<proteinExistence type="predicted"/>
<keyword evidence="1" id="KW-0472">Membrane</keyword>
<dbReference type="Proteomes" id="UP000037210">
    <property type="component" value="Unassembled WGS sequence"/>
</dbReference>
<name>A0A0M0BQK3_9ARCH</name>
<evidence type="ECO:0000313" key="2">
    <source>
        <dbReference type="EMBL" id="KON30863.1"/>
    </source>
</evidence>
<protein>
    <recommendedName>
        <fullName evidence="4">DUF131 domain-containing protein</fullName>
    </recommendedName>
</protein>
<organism evidence="2 3">
    <name type="scientific">miscellaneous Crenarchaeota group-15 archaeon DG-45</name>
    <dbReference type="NCBI Taxonomy" id="1685127"/>
    <lineage>
        <taxon>Archaea</taxon>
        <taxon>Candidatus Bathyarchaeota</taxon>
        <taxon>MCG-15</taxon>
    </lineage>
</organism>
<dbReference type="AlphaFoldDB" id="A0A0M0BQK3"/>
<sequence>MAVSAPMFVLGLSMAAIGTVMLFLSFRPREGRERFEHGGMGVIFIGPLPIALGGRGRWVLVGMAIAVVTILFLVASARPDLIGW</sequence>